<protein>
    <submittedName>
        <fullName evidence="1">Uncharacterized protein</fullName>
    </submittedName>
</protein>
<evidence type="ECO:0000313" key="1">
    <source>
        <dbReference type="EMBL" id="CAH3149269.1"/>
    </source>
</evidence>
<evidence type="ECO:0000313" key="2">
    <source>
        <dbReference type="Proteomes" id="UP001159427"/>
    </source>
</evidence>
<name>A0ABN8PSF3_9CNID</name>
<gene>
    <name evidence="1" type="ORF">PEVE_00044858</name>
</gene>
<accession>A0ABN8PSF3</accession>
<sequence length="134" mass="16184">MMEVDTLTDCDRKCRRPKGMVGDVNNERRYRERWIKAFEDYLSLSKKNGWYLKKLKDLQEKMWTSRSRKIIYKIRKVSNCFEVCVVKNELISLILAGIFFTRILNQGCETIIMHLFLRQKPRLLHNGDDEWLCY</sequence>
<proteinExistence type="predicted"/>
<keyword evidence="2" id="KW-1185">Reference proteome</keyword>
<dbReference type="EMBL" id="CALNXI010000968">
    <property type="protein sequence ID" value="CAH3149269.1"/>
    <property type="molecule type" value="Genomic_DNA"/>
</dbReference>
<dbReference type="Proteomes" id="UP001159427">
    <property type="component" value="Unassembled WGS sequence"/>
</dbReference>
<reference evidence="1 2" key="1">
    <citation type="submission" date="2022-05" db="EMBL/GenBank/DDBJ databases">
        <authorList>
            <consortium name="Genoscope - CEA"/>
            <person name="William W."/>
        </authorList>
    </citation>
    <scope>NUCLEOTIDE SEQUENCE [LARGE SCALE GENOMIC DNA]</scope>
</reference>
<comment type="caution">
    <text evidence="1">The sequence shown here is derived from an EMBL/GenBank/DDBJ whole genome shotgun (WGS) entry which is preliminary data.</text>
</comment>
<organism evidence="1 2">
    <name type="scientific">Porites evermanni</name>
    <dbReference type="NCBI Taxonomy" id="104178"/>
    <lineage>
        <taxon>Eukaryota</taxon>
        <taxon>Metazoa</taxon>
        <taxon>Cnidaria</taxon>
        <taxon>Anthozoa</taxon>
        <taxon>Hexacorallia</taxon>
        <taxon>Scleractinia</taxon>
        <taxon>Fungiina</taxon>
        <taxon>Poritidae</taxon>
        <taxon>Porites</taxon>
    </lineage>
</organism>